<evidence type="ECO:0000313" key="1">
    <source>
        <dbReference type="EMBL" id="QHI68621.1"/>
    </source>
</evidence>
<evidence type="ECO:0000313" key="2">
    <source>
        <dbReference type="Proteomes" id="UP000464954"/>
    </source>
</evidence>
<protein>
    <submittedName>
        <fullName evidence="1">Uncharacterized protein</fullName>
    </submittedName>
</protein>
<dbReference type="KEGG" id="taer:GT409_03875"/>
<dbReference type="AlphaFoldDB" id="A0A6P1M451"/>
<proteinExistence type="predicted"/>
<dbReference type="EMBL" id="CP047593">
    <property type="protein sequence ID" value="QHI68621.1"/>
    <property type="molecule type" value="Genomic_DNA"/>
</dbReference>
<organism evidence="1 2">
    <name type="scientific">Tichowtungia aerotolerans</name>
    <dbReference type="NCBI Taxonomy" id="2697043"/>
    <lineage>
        <taxon>Bacteria</taxon>
        <taxon>Pseudomonadati</taxon>
        <taxon>Kiritimatiellota</taxon>
        <taxon>Tichowtungiia</taxon>
        <taxon>Tichowtungiales</taxon>
        <taxon>Tichowtungiaceae</taxon>
        <taxon>Tichowtungia</taxon>
    </lineage>
</organism>
<dbReference type="Proteomes" id="UP000464954">
    <property type="component" value="Chromosome"/>
</dbReference>
<name>A0A6P1M451_9BACT</name>
<keyword evidence="2" id="KW-1185">Reference proteome</keyword>
<sequence length="176" mass="20349">MNVDPFHLNRPVHLARRDVFYEQAKQLIQELPTHKDLEDQHETVLKALALFQDALHHANAANQSNETTDKDLRFSYFLDACVDNTQSITRMLRRQRSVNSKDSNLTTFLGSEDTSAKMATHYRRCAAHILKGTLHLLSHAEAPYHHLQQLTFDAMTSDERARYEKARKHLLTAEQN</sequence>
<accession>A0A6P1M451</accession>
<reference evidence="1 2" key="1">
    <citation type="submission" date="2020-01" db="EMBL/GenBank/DDBJ databases">
        <title>Ponticoccus aerotolerans gen. nov., sp. nov., an anaerobic bacterium and proposal of Ponticoccusceae fam. nov., Ponticoccusles ord. nov. and Ponticoccuse classis nov. in the phylum Kiritimatiellaeota.</title>
        <authorList>
            <person name="Zhou L.Y."/>
            <person name="Du Z.J."/>
        </authorList>
    </citation>
    <scope>NUCLEOTIDE SEQUENCE [LARGE SCALE GENOMIC DNA]</scope>
    <source>
        <strain evidence="1 2">S-5007</strain>
    </source>
</reference>
<dbReference type="RefSeq" id="WP_160627118.1">
    <property type="nucleotide sequence ID" value="NZ_CP047593.1"/>
</dbReference>
<gene>
    <name evidence="1" type="ORF">GT409_03875</name>
</gene>